<name>A0A644YAI1_9ZZZZ</name>
<organism evidence="2">
    <name type="scientific">bioreactor metagenome</name>
    <dbReference type="NCBI Taxonomy" id="1076179"/>
    <lineage>
        <taxon>unclassified sequences</taxon>
        <taxon>metagenomes</taxon>
        <taxon>ecological metagenomes</taxon>
    </lineage>
</organism>
<sequence>MENKIPLVSIVCDTYNHAPFVRDALDGFLAQKTSFPFGIIVHDDASTDGTADIIRAYEAAHPDRFRCVYRTENIYSSDPKILEHYVFPLARGKYIAICEGDDYWTSPNKLQTQIDYMEAHPECTFCVTGAELVDPDKRNIGSVCPYEADCDIPMEELIRGGGGFVATASIVAPTRLAKERAAFCDMADVDDAVLQLWFGANGTTHYFAETMCAYRNNVPGSWTKTFFAARHEARIRHHEGMARALRSFDEETGGRWHDAVDYCITYQQNYEILRLKCDVKALNRPPYRARYQELPLRRRIRMHLAHWGIIQQ</sequence>
<comment type="caution">
    <text evidence="2">The sequence shown here is derived from an EMBL/GenBank/DDBJ whole genome shotgun (WGS) entry which is preliminary data.</text>
</comment>
<accession>A0A644YAI1</accession>
<dbReference type="InterPro" id="IPR029044">
    <property type="entry name" value="Nucleotide-diphossugar_trans"/>
</dbReference>
<dbReference type="SUPFAM" id="SSF53448">
    <property type="entry name" value="Nucleotide-diphospho-sugar transferases"/>
    <property type="match status" value="1"/>
</dbReference>
<gene>
    <name evidence="2" type="ORF">SDC9_72119</name>
</gene>
<dbReference type="Pfam" id="PF00535">
    <property type="entry name" value="Glycos_transf_2"/>
    <property type="match status" value="1"/>
</dbReference>
<dbReference type="PANTHER" id="PTHR22916:SF3">
    <property type="entry name" value="UDP-GLCNAC:BETAGAL BETA-1,3-N-ACETYLGLUCOSAMINYLTRANSFERASE-LIKE PROTEIN 1"/>
    <property type="match status" value="1"/>
</dbReference>
<dbReference type="GO" id="GO:0016758">
    <property type="term" value="F:hexosyltransferase activity"/>
    <property type="evidence" value="ECO:0007669"/>
    <property type="project" value="UniProtKB-ARBA"/>
</dbReference>
<proteinExistence type="predicted"/>
<dbReference type="EMBL" id="VSSQ01004539">
    <property type="protein sequence ID" value="MPM25622.1"/>
    <property type="molecule type" value="Genomic_DNA"/>
</dbReference>
<evidence type="ECO:0000313" key="2">
    <source>
        <dbReference type="EMBL" id="MPM25622.1"/>
    </source>
</evidence>
<protein>
    <recommendedName>
        <fullName evidence="1">Glycosyltransferase 2-like domain-containing protein</fullName>
    </recommendedName>
</protein>
<dbReference type="InterPro" id="IPR001173">
    <property type="entry name" value="Glyco_trans_2-like"/>
</dbReference>
<reference evidence="2" key="1">
    <citation type="submission" date="2019-08" db="EMBL/GenBank/DDBJ databases">
        <authorList>
            <person name="Kucharzyk K."/>
            <person name="Murdoch R.W."/>
            <person name="Higgins S."/>
            <person name="Loffler F."/>
        </authorList>
    </citation>
    <scope>NUCLEOTIDE SEQUENCE</scope>
</reference>
<dbReference type="AlphaFoldDB" id="A0A644YAI1"/>
<dbReference type="PANTHER" id="PTHR22916">
    <property type="entry name" value="GLYCOSYLTRANSFERASE"/>
    <property type="match status" value="1"/>
</dbReference>
<dbReference type="Gene3D" id="3.90.550.10">
    <property type="entry name" value="Spore Coat Polysaccharide Biosynthesis Protein SpsA, Chain A"/>
    <property type="match status" value="1"/>
</dbReference>
<feature type="domain" description="Glycosyltransferase 2-like" evidence="1">
    <location>
        <begin position="9"/>
        <end position="125"/>
    </location>
</feature>
<evidence type="ECO:0000259" key="1">
    <source>
        <dbReference type="Pfam" id="PF00535"/>
    </source>
</evidence>